<keyword evidence="2 7" id="KW-0436">Ligase</keyword>
<keyword evidence="4 7" id="KW-0067">ATP-binding</keyword>
<dbReference type="NCBIfam" id="TIGR00464">
    <property type="entry name" value="gltX_bact"/>
    <property type="match status" value="1"/>
</dbReference>
<dbReference type="Proteomes" id="UP000324479">
    <property type="component" value="Unassembled WGS sequence"/>
</dbReference>
<comment type="caution">
    <text evidence="10">The sequence shown here is derived from an EMBL/GenBank/DDBJ whole genome shotgun (WGS) entry which is preliminary data.</text>
</comment>
<proteinExistence type="inferred from homology"/>
<dbReference type="CDD" id="cd00808">
    <property type="entry name" value="GluRS_core"/>
    <property type="match status" value="1"/>
</dbReference>
<dbReference type="InterPro" id="IPR000924">
    <property type="entry name" value="Glu/Gln-tRNA-synth"/>
</dbReference>
<name>A0A5M6DEK4_9BACT</name>
<evidence type="ECO:0000259" key="9">
    <source>
        <dbReference type="Pfam" id="PF19269"/>
    </source>
</evidence>
<dbReference type="GO" id="GO:0005829">
    <property type="term" value="C:cytosol"/>
    <property type="evidence" value="ECO:0007669"/>
    <property type="project" value="TreeGrafter"/>
</dbReference>
<dbReference type="InterPro" id="IPR045462">
    <property type="entry name" value="aa-tRNA-synth_I_cd-bd"/>
</dbReference>
<evidence type="ECO:0000313" key="11">
    <source>
        <dbReference type="Proteomes" id="UP000324479"/>
    </source>
</evidence>
<comment type="subcellular location">
    <subcellularLocation>
        <location evidence="7">Cytoplasm</location>
    </subcellularLocation>
</comment>
<feature type="binding site" evidence="7">
    <location>
        <position position="253"/>
    </location>
    <ligand>
        <name>ATP</name>
        <dbReference type="ChEBI" id="CHEBI:30616"/>
    </ligand>
</feature>
<comment type="function">
    <text evidence="7">Catalyzes the attachment of glutamate to tRNA(Glu) in a two-step reaction: glutamate is first activated by ATP to form Glu-AMP and then transferred to the acceptor end of tRNA(Glu).</text>
</comment>
<dbReference type="GO" id="GO:0000049">
    <property type="term" value="F:tRNA binding"/>
    <property type="evidence" value="ECO:0007669"/>
    <property type="project" value="InterPro"/>
</dbReference>
<dbReference type="EC" id="6.1.1.17" evidence="7"/>
<evidence type="ECO:0000256" key="4">
    <source>
        <dbReference type="ARBA" id="ARBA00022840"/>
    </source>
</evidence>
<keyword evidence="11" id="KW-1185">Reference proteome</keyword>
<gene>
    <name evidence="7" type="primary">gltX</name>
    <name evidence="10" type="ORF">FYK55_09865</name>
</gene>
<dbReference type="PRINTS" id="PR00987">
    <property type="entry name" value="TRNASYNTHGLU"/>
</dbReference>
<keyword evidence="7" id="KW-0963">Cytoplasm</keyword>
<comment type="similarity">
    <text evidence="1 7">Belongs to the class-I aminoacyl-tRNA synthetase family. Glutamate--tRNA ligase type 1 subfamily.</text>
</comment>
<comment type="caution">
    <text evidence="7">Lacks conserved residue(s) required for the propagation of feature annotation.</text>
</comment>
<dbReference type="GO" id="GO:0004818">
    <property type="term" value="F:glutamate-tRNA ligase activity"/>
    <property type="evidence" value="ECO:0007669"/>
    <property type="project" value="UniProtKB-UniRule"/>
</dbReference>
<feature type="domain" description="Glutamyl/glutaminyl-tRNA synthetase class Ib catalytic" evidence="8">
    <location>
        <begin position="2"/>
        <end position="261"/>
    </location>
</feature>
<dbReference type="Gene3D" id="1.10.10.350">
    <property type="match status" value="1"/>
</dbReference>
<evidence type="ECO:0000256" key="5">
    <source>
        <dbReference type="ARBA" id="ARBA00022917"/>
    </source>
</evidence>
<dbReference type="InterPro" id="IPR033910">
    <property type="entry name" value="GluRS_core"/>
</dbReference>
<evidence type="ECO:0000256" key="7">
    <source>
        <dbReference type="HAMAP-Rule" id="MF_00022"/>
    </source>
</evidence>
<feature type="domain" description="Glutamyl/glutaminyl-tRNA synthetase class Ib catalytic" evidence="8">
    <location>
        <begin position="293"/>
        <end position="350"/>
    </location>
</feature>
<dbReference type="PANTHER" id="PTHR43311">
    <property type="entry name" value="GLUTAMATE--TRNA LIGASE"/>
    <property type="match status" value="1"/>
</dbReference>
<dbReference type="InterPro" id="IPR014729">
    <property type="entry name" value="Rossmann-like_a/b/a_fold"/>
</dbReference>
<evidence type="ECO:0000256" key="1">
    <source>
        <dbReference type="ARBA" id="ARBA00007894"/>
    </source>
</evidence>
<dbReference type="Pfam" id="PF00749">
    <property type="entry name" value="tRNA-synt_1c"/>
    <property type="match status" value="2"/>
</dbReference>
<dbReference type="InterPro" id="IPR020751">
    <property type="entry name" value="aa-tRNA-synth_I_codon-bd_sub2"/>
</dbReference>
<dbReference type="HAMAP" id="MF_00022">
    <property type="entry name" value="Glu_tRNA_synth_type1"/>
    <property type="match status" value="1"/>
</dbReference>
<evidence type="ECO:0000256" key="6">
    <source>
        <dbReference type="ARBA" id="ARBA00023146"/>
    </source>
</evidence>
<keyword evidence="6 7" id="KW-0030">Aminoacyl-tRNA synthetase</keyword>
<accession>A0A5M6DEK4</accession>
<dbReference type="InterPro" id="IPR020058">
    <property type="entry name" value="Glu/Gln-tRNA-synth_Ib_cat-dom"/>
</dbReference>
<dbReference type="RefSeq" id="WP_150076222.1">
    <property type="nucleotide sequence ID" value="NZ_VWOX01000004.1"/>
</dbReference>
<organism evidence="10 11">
    <name type="scientific">Roseiconus nitratireducens</name>
    <dbReference type="NCBI Taxonomy" id="2605748"/>
    <lineage>
        <taxon>Bacteria</taxon>
        <taxon>Pseudomonadati</taxon>
        <taxon>Planctomycetota</taxon>
        <taxon>Planctomycetia</taxon>
        <taxon>Pirellulales</taxon>
        <taxon>Pirellulaceae</taxon>
        <taxon>Roseiconus</taxon>
    </lineage>
</organism>
<dbReference type="GO" id="GO:0008270">
    <property type="term" value="F:zinc ion binding"/>
    <property type="evidence" value="ECO:0007669"/>
    <property type="project" value="InterPro"/>
</dbReference>
<keyword evidence="5 7" id="KW-0648">Protein biosynthesis</keyword>
<dbReference type="EMBL" id="VWOX01000004">
    <property type="protein sequence ID" value="KAA5544609.1"/>
    <property type="molecule type" value="Genomic_DNA"/>
</dbReference>
<comment type="subunit">
    <text evidence="7">Monomer.</text>
</comment>
<dbReference type="GO" id="GO:0006424">
    <property type="term" value="P:glutamyl-tRNA aminoacylation"/>
    <property type="evidence" value="ECO:0007669"/>
    <property type="project" value="UniProtKB-UniRule"/>
</dbReference>
<dbReference type="GO" id="GO:0005524">
    <property type="term" value="F:ATP binding"/>
    <property type="evidence" value="ECO:0007669"/>
    <property type="project" value="UniProtKB-UniRule"/>
</dbReference>
<dbReference type="InterPro" id="IPR049940">
    <property type="entry name" value="GluQ/Sye"/>
</dbReference>
<dbReference type="PROSITE" id="PS00178">
    <property type="entry name" value="AA_TRNA_LIGASE_I"/>
    <property type="match status" value="1"/>
</dbReference>
<dbReference type="InterPro" id="IPR008925">
    <property type="entry name" value="aa_tRNA-synth_I_cd-bd_sf"/>
</dbReference>
<comment type="catalytic activity">
    <reaction evidence="7">
        <text>tRNA(Glu) + L-glutamate + ATP = L-glutamyl-tRNA(Glu) + AMP + diphosphate</text>
        <dbReference type="Rhea" id="RHEA:23540"/>
        <dbReference type="Rhea" id="RHEA-COMP:9663"/>
        <dbReference type="Rhea" id="RHEA-COMP:9680"/>
        <dbReference type="ChEBI" id="CHEBI:29985"/>
        <dbReference type="ChEBI" id="CHEBI:30616"/>
        <dbReference type="ChEBI" id="CHEBI:33019"/>
        <dbReference type="ChEBI" id="CHEBI:78442"/>
        <dbReference type="ChEBI" id="CHEBI:78520"/>
        <dbReference type="ChEBI" id="CHEBI:456215"/>
        <dbReference type="EC" id="6.1.1.17"/>
    </reaction>
</comment>
<evidence type="ECO:0000313" key="10">
    <source>
        <dbReference type="EMBL" id="KAA5544609.1"/>
    </source>
</evidence>
<feature type="short sequence motif" description="'HIGH' region" evidence="7">
    <location>
        <begin position="8"/>
        <end position="18"/>
    </location>
</feature>
<reference evidence="10 11" key="1">
    <citation type="submission" date="2019-08" db="EMBL/GenBank/DDBJ databases">
        <authorList>
            <person name="Dhanesh K."/>
            <person name="Kumar G."/>
            <person name="Sasikala C."/>
            <person name="Venkata Ramana C."/>
        </authorList>
    </citation>
    <scope>NUCLEOTIDE SEQUENCE [LARGE SCALE GENOMIC DNA]</scope>
    <source>
        <strain evidence="10 11">JC645</strain>
    </source>
</reference>
<dbReference type="PANTHER" id="PTHR43311:SF2">
    <property type="entry name" value="GLUTAMATE--TRNA LIGASE, MITOCHONDRIAL-RELATED"/>
    <property type="match status" value="1"/>
</dbReference>
<keyword evidence="3 7" id="KW-0547">Nucleotide-binding</keyword>
<dbReference type="InterPro" id="IPR001412">
    <property type="entry name" value="aa-tRNA-synth_I_CS"/>
</dbReference>
<evidence type="ECO:0000256" key="3">
    <source>
        <dbReference type="ARBA" id="ARBA00022741"/>
    </source>
</evidence>
<dbReference type="SUPFAM" id="SSF48163">
    <property type="entry name" value="An anticodon-binding domain of class I aminoacyl-tRNA synthetases"/>
    <property type="match status" value="1"/>
</dbReference>
<feature type="short sequence motif" description="'KMSKS' region" evidence="7">
    <location>
        <begin position="250"/>
        <end position="254"/>
    </location>
</feature>
<evidence type="ECO:0000256" key="2">
    <source>
        <dbReference type="ARBA" id="ARBA00022598"/>
    </source>
</evidence>
<sequence>MIRTRFAPSPTGYLHIGGVRTALFNWLLAKQTGGQFVLRIDDTDAQRNVQEAIQPILDGFKWLGIDWDEGPEVGGPHGPYYQSQRVESHKAAVAKLLDSGHAYRDYARPEELKEEREAAEKRGERFFYDRRWMAADDQQAKAYESEGRQATIRLKMPRSGECVIEDLVRGTVRVAWETEQDHVIARTDGSPLYHLASVIDDHEFGITHVVRAEEHLPNTPRQIFILESLGYDRPQYAHLPYVAEPGGTAKLSKRKLSKYLKNKGFADLLEHGQRIADRCDLPTNADTFNPVIVDFYREIGFCPEALLNYLLLLGWSLDGEREKFSVAEMTELFSLDRVTKSPASFDPQKLLAFQADYFAALPVQQRLAAVAPFAVRAKLVSSADDPTLGAVVEAAGDRLKVAGDIIDFEYCFTDAIDYDPKAFEKRVVKPDDAVGLLSDFRDVVLQASAFDAASAEALLKNYCESAGIKIGQIIHALRVAVTGRAAGFGMFDTLAIVGKDKVAERIAAAIERASRS</sequence>
<protein>
    <recommendedName>
        <fullName evidence="7">Glutamate--tRNA ligase</fullName>
        <ecNumber evidence="7">6.1.1.17</ecNumber>
    </recommendedName>
    <alternativeName>
        <fullName evidence="7">Glutamyl-tRNA synthetase</fullName>
        <shortName evidence="7">GluRS</shortName>
    </alternativeName>
</protein>
<dbReference type="Pfam" id="PF19269">
    <property type="entry name" value="Anticodon_2"/>
    <property type="match status" value="1"/>
</dbReference>
<dbReference type="SUPFAM" id="SSF52374">
    <property type="entry name" value="Nucleotidylyl transferase"/>
    <property type="match status" value="1"/>
</dbReference>
<feature type="domain" description="Aminoacyl-tRNA synthetase class I anticodon-binding" evidence="9">
    <location>
        <begin position="370"/>
        <end position="510"/>
    </location>
</feature>
<evidence type="ECO:0000259" key="8">
    <source>
        <dbReference type="Pfam" id="PF00749"/>
    </source>
</evidence>
<dbReference type="AlphaFoldDB" id="A0A5M6DEK4"/>
<dbReference type="InterPro" id="IPR004527">
    <property type="entry name" value="Glu-tRNA-ligase_bac/mito"/>
</dbReference>
<dbReference type="Gene3D" id="3.40.50.620">
    <property type="entry name" value="HUPs"/>
    <property type="match status" value="1"/>
</dbReference>